<feature type="region of interest" description="Disordered" evidence="4">
    <location>
        <begin position="629"/>
        <end position="658"/>
    </location>
</feature>
<dbReference type="PROSITE" id="PS50280">
    <property type="entry name" value="SET"/>
    <property type="match status" value="1"/>
</dbReference>
<name>A0A6J1HDR3_CUCMO</name>
<dbReference type="PROSITE" id="PS50867">
    <property type="entry name" value="PRE_SET"/>
    <property type="match status" value="1"/>
</dbReference>
<feature type="domain" description="C2H2-type" evidence="5">
    <location>
        <begin position="859"/>
        <end position="882"/>
    </location>
</feature>
<dbReference type="PROSITE" id="PS50157">
    <property type="entry name" value="ZINC_FINGER_C2H2_2"/>
    <property type="match status" value="2"/>
</dbReference>
<dbReference type="RefSeq" id="XP_022962867.1">
    <property type="nucleotide sequence ID" value="XM_023107099.1"/>
</dbReference>
<dbReference type="KEGG" id="cmos:111463235"/>
<feature type="domain" description="Pre-SET" evidence="7">
    <location>
        <begin position="1272"/>
        <end position="1348"/>
    </location>
</feature>
<dbReference type="InterPro" id="IPR046341">
    <property type="entry name" value="SET_dom_sf"/>
</dbReference>
<keyword evidence="3" id="KW-0479">Metal-binding</keyword>
<evidence type="ECO:0000259" key="5">
    <source>
        <dbReference type="PROSITE" id="PS50157"/>
    </source>
</evidence>
<dbReference type="SUPFAM" id="SSF82199">
    <property type="entry name" value="SET domain"/>
    <property type="match status" value="1"/>
</dbReference>
<keyword evidence="8" id="KW-1185">Reference proteome</keyword>
<dbReference type="Pfam" id="PF18868">
    <property type="entry name" value="zf-C2H2_3rep"/>
    <property type="match status" value="1"/>
</dbReference>
<keyword evidence="3" id="KW-0862">Zinc</keyword>
<keyword evidence="2" id="KW-0158">Chromosome</keyword>
<dbReference type="InterPro" id="IPR040689">
    <property type="entry name" value="SUVR5_Znf-C2H2_3rpt"/>
</dbReference>
<dbReference type="Pfam" id="PF05033">
    <property type="entry name" value="Pre-SET"/>
    <property type="match status" value="1"/>
</dbReference>
<dbReference type="GO" id="GO:0005634">
    <property type="term" value="C:nucleus"/>
    <property type="evidence" value="ECO:0007669"/>
    <property type="project" value="InterPro"/>
</dbReference>
<keyword evidence="3" id="KW-0863">Zinc-finger</keyword>
<feature type="compositionally biased region" description="Polar residues" evidence="4">
    <location>
        <begin position="18"/>
        <end position="42"/>
    </location>
</feature>
<protein>
    <submittedName>
        <fullName evidence="9">Histone-lysine N-methyltransferase SUVR5</fullName>
    </submittedName>
</protein>
<gene>
    <name evidence="9" type="primary">LOC111463235</name>
</gene>
<dbReference type="InterPro" id="IPR013087">
    <property type="entry name" value="Znf_C2H2_type"/>
</dbReference>
<feature type="compositionally biased region" description="Low complexity" evidence="4">
    <location>
        <begin position="78"/>
        <end position="87"/>
    </location>
</feature>
<feature type="domain" description="C2H2-type" evidence="5">
    <location>
        <begin position="962"/>
        <end position="990"/>
    </location>
</feature>
<dbReference type="InterPro" id="IPR001214">
    <property type="entry name" value="SET_dom"/>
</dbReference>
<feature type="region of interest" description="Disordered" evidence="4">
    <location>
        <begin position="1"/>
        <end position="51"/>
    </location>
</feature>
<evidence type="ECO:0000259" key="6">
    <source>
        <dbReference type="PROSITE" id="PS50280"/>
    </source>
</evidence>
<dbReference type="PANTHER" id="PTHR47325">
    <property type="entry name" value="HISTONE-LYSINE N-METHYLTRANSFERASE SUVR5"/>
    <property type="match status" value="1"/>
</dbReference>
<evidence type="ECO:0000256" key="3">
    <source>
        <dbReference type="PROSITE-ProRule" id="PRU00042"/>
    </source>
</evidence>
<dbReference type="Proteomes" id="UP000504609">
    <property type="component" value="Unplaced"/>
</dbReference>
<accession>A0A6J1HDR3</accession>
<proteinExistence type="predicted"/>
<evidence type="ECO:0000313" key="9">
    <source>
        <dbReference type="RefSeq" id="XP_022962867.1"/>
    </source>
</evidence>
<organism evidence="8 9">
    <name type="scientific">Cucurbita moschata</name>
    <name type="common">Winter crookneck squash</name>
    <name type="synonym">Cucurbita pepo var. moschata</name>
    <dbReference type="NCBI Taxonomy" id="3662"/>
    <lineage>
        <taxon>Eukaryota</taxon>
        <taxon>Viridiplantae</taxon>
        <taxon>Streptophyta</taxon>
        <taxon>Embryophyta</taxon>
        <taxon>Tracheophyta</taxon>
        <taxon>Spermatophyta</taxon>
        <taxon>Magnoliopsida</taxon>
        <taxon>eudicotyledons</taxon>
        <taxon>Gunneridae</taxon>
        <taxon>Pentapetalae</taxon>
        <taxon>rosids</taxon>
        <taxon>fabids</taxon>
        <taxon>Cucurbitales</taxon>
        <taxon>Cucurbitaceae</taxon>
        <taxon>Cucurbiteae</taxon>
        <taxon>Cucurbita</taxon>
    </lineage>
</organism>
<dbReference type="SMART" id="SM00317">
    <property type="entry name" value="SET"/>
    <property type="match status" value="1"/>
</dbReference>
<feature type="domain" description="SET" evidence="6">
    <location>
        <begin position="1351"/>
        <end position="1483"/>
    </location>
</feature>
<evidence type="ECO:0000313" key="8">
    <source>
        <dbReference type="Proteomes" id="UP000504609"/>
    </source>
</evidence>
<reference evidence="9" key="1">
    <citation type="submission" date="2025-08" db="UniProtKB">
        <authorList>
            <consortium name="RefSeq"/>
        </authorList>
    </citation>
    <scope>IDENTIFICATION</scope>
    <source>
        <tissue evidence="9">Young leaves</tissue>
    </source>
</reference>
<dbReference type="Gene3D" id="2.170.270.10">
    <property type="entry name" value="SET domain"/>
    <property type="match status" value="1"/>
</dbReference>
<sequence length="1498" mass="168330">MEVVPLSDVQHVRDDSDSAQISGTASFHDGQSNNCVDPQQQPARMANGGLNDSSVNVEAAQINSKCDVQGVPQYLPASGHSSSDSYSNYQMDAQKASSGSPDSEFDDANTDNYSTESCLASENSRIVVDTIDDELPSSSKAEELSVSGPEPMWLEGDESVALWVKWRGKWQAGIRCARADWPLSTLKAKPTHERKKYFVVFFPHTRNYSWADALLVRSIEEFPQPIAYKSHKAGLKLVEDVKVARRFIMKKLAVGMLNIIDQFHLEALIESARDVMNWKEFAIEASRCNGYSDLGRMLLKLQNMILQCFVNPDWLQNSLHSWVQRCQNAQTAEVIEMLKEELADAILWDKVKSHGDAPVQPTFSSVWKTWKHEVTKWFSIYPTLPISRDKEQQTVEAFLATALEVSRKRPKLEIRRAETQASLMESKCSDEAMAPDNDSGFFNNQTSLNAKLGSESHKVEVRKIVTSAGPLSIVPGRLAGIVAQTGSLDLASCKDVELRPHTETATEKLLHYGNKNRQCIAFIESKGRQCVRWANEGDVYCCVHLSSRFTGNNDKKEQTRSVESPMCQGTTVLGSRCKHRSLFGSSFCKKHRPRSETNMESTSYENKLIEKQQDIYRVEDTRNKEIKFDRDAGNPLGVDEGDVTNNGNSSSDKLEHHGKDSIASEVRHCIGSSEHIDSNPCLESPKRHSLYCEKHLPSWLKRARNGKSRVISKEVFMDLLRDCNSEEQKIHLHQACELFYRLFKSILSLRNPVPMEVQFQWALSEASKNLGVGEQFMKLVCHEKERLKRLWGFDAEGAQLSSPSMEVPTAGPLLTSGNCNDGSSIRCKICSEEFLDDQALSTHFMDGHKKEAQWLFRGYACAICLDSFTNKKVLETHVQERHHAPFVEQCMLLQCIPCGSHFGNTDQLWLHVVAVHPIDFRLSNSTRQHNSSSGEDSPVKPKECNIVSKSNDNKNVGGLRKFNCRFCGLKFDLLPDLGRHHQAAHMGPGLANSRTAKRGFHYYAYKLKSGKLGHPRFKKTLAGASNRIRNRTKASMKKHIQTSKLLSTGSINLQPHESHLASSRKLTQGSTVSKALVSEIQKIKLFPTNVDILSIAHSACCKVNFKVLLEQKFGVLPEYFYLKAAELCREKVNWYIKGFVCPKGCETLKDPLLTPNLMSHPNGFGGHKNAHTSDPVSSKWEAHGCSYAIGSHLSSQQLKEKAVILCEDISFGQEFVPVVCVADEGLRNSPHISLANSDSQEVGYSMPWESFTYIKKSLLNKSLAIDTESLQFGCACAHSLCSSETCDHVYLFDSDYEDPKDIYGNPMSRRFPYDENGRIILEEGYLVYECNERCNCSRTCPNRVLQNGVHVKLEVFLTETKGWTVRAGEVILRGTFVCEYIGEVLEEQEANRRRDRYNCEGNGYFLDVDAHINDISRLIEGSARYIIDATNYGNVSRFINHSCSPNLVAYQVLVESMEYQRSHIGLYANRDIATGEELTFNYRREQSPGGNGCESSSC</sequence>
<comment type="subcellular location">
    <subcellularLocation>
        <location evidence="1">Chromosome</location>
    </subcellularLocation>
</comment>
<evidence type="ECO:0000256" key="4">
    <source>
        <dbReference type="SAM" id="MobiDB-lite"/>
    </source>
</evidence>
<dbReference type="SMART" id="SM00355">
    <property type="entry name" value="ZnF_C2H2"/>
    <property type="match status" value="4"/>
</dbReference>
<dbReference type="GO" id="GO:0042054">
    <property type="term" value="F:histone methyltransferase activity"/>
    <property type="evidence" value="ECO:0007669"/>
    <property type="project" value="InterPro"/>
</dbReference>
<feature type="region of interest" description="Disordered" evidence="4">
    <location>
        <begin position="73"/>
        <end position="117"/>
    </location>
</feature>
<dbReference type="GO" id="GO:0005694">
    <property type="term" value="C:chromosome"/>
    <property type="evidence" value="ECO:0007669"/>
    <property type="project" value="UniProtKB-SubCell"/>
</dbReference>
<evidence type="ECO:0000259" key="7">
    <source>
        <dbReference type="PROSITE" id="PS50867"/>
    </source>
</evidence>
<evidence type="ECO:0000256" key="2">
    <source>
        <dbReference type="ARBA" id="ARBA00022454"/>
    </source>
</evidence>
<dbReference type="InterPro" id="IPR007728">
    <property type="entry name" value="Pre-SET_dom"/>
</dbReference>
<dbReference type="GO" id="GO:0008270">
    <property type="term" value="F:zinc ion binding"/>
    <property type="evidence" value="ECO:0007669"/>
    <property type="project" value="UniProtKB-KW"/>
</dbReference>
<evidence type="ECO:0000256" key="1">
    <source>
        <dbReference type="ARBA" id="ARBA00004286"/>
    </source>
</evidence>
<feature type="compositionally biased region" description="Polar residues" evidence="4">
    <location>
        <begin position="88"/>
        <end position="101"/>
    </location>
</feature>
<dbReference type="Pfam" id="PF00856">
    <property type="entry name" value="SET"/>
    <property type="match status" value="1"/>
</dbReference>
<dbReference type="Gene3D" id="3.30.160.60">
    <property type="entry name" value="Classic Zinc Finger"/>
    <property type="match status" value="1"/>
</dbReference>
<dbReference type="PROSITE" id="PS00028">
    <property type="entry name" value="ZINC_FINGER_C2H2_1"/>
    <property type="match status" value="3"/>
</dbReference>
<dbReference type="SMART" id="SM00468">
    <property type="entry name" value="PreSET"/>
    <property type="match status" value="1"/>
</dbReference>
<dbReference type="GeneID" id="111463235"/>
<dbReference type="PANTHER" id="PTHR47325:SF1">
    <property type="entry name" value="HISTONE-LYSINE N-METHYLTRANSFERASE SUVR5"/>
    <property type="match status" value="1"/>
</dbReference>